<organism evidence="1">
    <name type="scientific">Anguilla anguilla</name>
    <name type="common">European freshwater eel</name>
    <name type="synonym">Muraena anguilla</name>
    <dbReference type="NCBI Taxonomy" id="7936"/>
    <lineage>
        <taxon>Eukaryota</taxon>
        <taxon>Metazoa</taxon>
        <taxon>Chordata</taxon>
        <taxon>Craniata</taxon>
        <taxon>Vertebrata</taxon>
        <taxon>Euteleostomi</taxon>
        <taxon>Actinopterygii</taxon>
        <taxon>Neopterygii</taxon>
        <taxon>Teleostei</taxon>
        <taxon>Anguilliformes</taxon>
        <taxon>Anguillidae</taxon>
        <taxon>Anguilla</taxon>
    </lineage>
</organism>
<name>A0A0E9RQA4_ANGAN</name>
<protein>
    <submittedName>
        <fullName evidence="1">Uncharacterized protein</fullName>
    </submittedName>
</protein>
<reference evidence="1" key="2">
    <citation type="journal article" date="2015" name="Fish Shellfish Immunol.">
        <title>Early steps in the European eel (Anguilla anguilla)-Vibrio vulnificus interaction in the gills: Role of the RtxA13 toxin.</title>
        <authorList>
            <person name="Callol A."/>
            <person name="Pajuelo D."/>
            <person name="Ebbesson L."/>
            <person name="Teles M."/>
            <person name="MacKenzie S."/>
            <person name="Amaro C."/>
        </authorList>
    </citation>
    <scope>NUCLEOTIDE SEQUENCE</scope>
</reference>
<proteinExistence type="predicted"/>
<dbReference type="AlphaFoldDB" id="A0A0E9RQA4"/>
<sequence length="32" mass="3788">MLQIFCFSSGIPLFLEQKLLVYNDYIRVIPLL</sequence>
<reference evidence="1" key="1">
    <citation type="submission" date="2014-11" db="EMBL/GenBank/DDBJ databases">
        <authorList>
            <person name="Amaro Gonzalez C."/>
        </authorList>
    </citation>
    <scope>NUCLEOTIDE SEQUENCE</scope>
</reference>
<accession>A0A0E9RQA4</accession>
<dbReference type="EMBL" id="GBXM01077241">
    <property type="protein sequence ID" value="JAH31336.1"/>
    <property type="molecule type" value="Transcribed_RNA"/>
</dbReference>
<evidence type="ECO:0000313" key="1">
    <source>
        <dbReference type="EMBL" id="JAH31336.1"/>
    </source>
</evidence>